<evidence type="ECO:0000313" key="11">
    <source>
        <dbReference type="Proteomes" id="UP000198287"/>
    </source>
</evidence>
<dbReference type="PANTHER" id="PTHR43107">
    <property type="entry name" value="LONG-CHAIN FATTY ACID TRANSPORT PROTEIN"/>
    <property type="match status" value="1"/>
</dbReference>
<keyword evidence="8" id="KW-1133">Transmembrane helix</keyword>
<reference evidence="10 11" key="1">
    <citation type="submission" date="2015-12" db="EMBL/GenBank/DDBJ databases">
        <title>The genome of Folsomia candida.</title>
        <authorList>
            <person name="Faddeeva A."/>
            <person name="Derks M.F."/>
            <person name="Anvar Y."/>
            <person name="Smit S."/>
            <person name="Van Straalen N."/>
            <person name="Roelofs D."/>
        </authorList>
    </citation>
    <scope>NUCLEOTIDE SEQUENCE [LARGE SCALE GENOMIC DNA]</scope>
    <source>
        <strain evidence="10 11">VU population</strain>
        <tissue evidence="10">Whole body</tissue>
    </source>
</reference>
<protein>
    <recommendedName>
        <fullName evidence="6">Long-chain-fatty-acid--CoA ligase</fullName>
    </recommendedName>
</protein>
<keyword evidence="8" id="KW-0812">Transmembrane</keyword>
<gene>
    <name evidence="10" type="ORF">Fcan01_13080</name>
</gene>
<name>A0A226E2U9_FOLCA</name>
<sequence>MAESYLRFFLKKSLKNGLSVLFQKNFAIIFLFGILLQYYISPSTQPKMSVSFWINGIKTVMGIGVVALLVKNYRFIYCVVVMLPRDIRGAWRFSRVLKRIRWADKRNLTVTKIFDLYADRNPNKICFYYEDEQWTFKQVQDMSNQVGNYFADKGFAKGDVVALFMENRPEYVIVWMGLNKIGVCAALVNYNLRLQTLLHSFEVVKAKAVIYGNELSEAMQELMEVENLLSTIPLYCSGHKNGPILKGVLDFDSEISNASRSTPKRLRDMTINDSLFYVYTSGTTGMPKLLKKFNLLSVLEVEKSGIA</sequence>
<dbReference type="SUPFAM" id="SSF56801">
    <property type="entry name" value="Acetyl-CoA synthetase-like"/>
    <property type="match status" value="1"/>
</dbReference>
<evidence type="ECO:0000256" key="7">
    <source>
        <dbReference type="ARBA" id="ARBA00048666"/>
    </source>
</evidence>
<dbReference type="GO" id="GO:0005524">
    <property type="term" value="F:ATP binding"/>
    <property type="evidence" value="ECO:0007669"/>
    <property type="project" value="UniProtKB-KW"/>
</dbReference>
<dbReference type="GO" id="GO:0044539">
    <property type="term" value="P:long-chain fatty acid import into cell"/>
    <property type="evidence" value="ECO:0007669"/>
    <property type="project" value="TreeGrafter"/>
</dbReference>
<dbReference type="OrthoDB" id="288590at2759"/>
<evidence type="ECO:0000256" key="6">
    <source>
        <dbReference type="ARBA" id="ARBA00041297"/>
    </source>
</evidence>
<evidence type="ECO:0000256" key="5">
    <source>
        <dbReference type="ARBA" id="ARBA00036527"/>
    </source>
</evidence>
<dbReference type="InterPro" id="IPR020845">
    <property type="entry name" value="AMP-binding_CS"/>
</dbReference>
<comment type="similarity">
    <text evidence="1">Belongs to the ATP-dependent AMP-binding enzyme family.</text>
</comment>
<dbReference type="Proteomes" id="UP000198287">
    <property type="component" value="Unassembled WGS sequence"/>
</dbReference>
<comment type="catalytic activity">
    <reaction evidence="5">
        <text>a very long-chain fatty acid + ATP + CoA = a very long-chain fatty acyl-CoA + AMP + diphosphate</text>
        <dbReference type="Rhea" id="RHEA:54536"/>
        <dbReference type="ChEBI" id="CHEBI:30616"/>
        <dbReference type="ChEBI" id="CHEBI:33019"/>
        <dbReference type="ChEBI" id="CHEBI:57287"/>
        <dbReference type="ChEBI" id="CHEBI:58950"/>
        <dbReference type="ChEBI" id="CHEBI:138261"/>
        <dbReference type="ChEBI" id="CHEBI:456215"/>
    </reaction>
    <physiologicalReaction direction="left-to-right" evidence="5">
        <dbReference type="Rhea" id="RHEA:54537"/>
    </physiologicalReaction>
</comment>
<dbReference type="InterPro" id="IPR000873">
    <property type="entry name" value="AMP-dep_synth/lig_dom"/>
</dbReference>
<evidence type="ECO:0000256" key="2">
    <source>
        <dbReference type="ARBA" id="ARBA00022598"/>
    </source>
</evidence>
<keyword evidence="4" id="KW-0067">ATP-binding</keyword>
<dbReference type="GO" id="GO:0005886">
    <property type="term" value="C:plasma membrane"/>
    <property type="evidence" value="ECO:0007669"/>
    <property type="project" value="TreeGrafter"/>
</dbReference>
<dbReference type="PROSITE" id="PS00455">
    <property type="entry name" value="AMP_BINDING"/>
    <property type="match status" value="1"/>
</dbReference>
<dbReference type="GO" id="GO:0004467">
    <property type="term" value="F:long-chain fatty acid-CoA ligase activity"/>
    <property type="evidence" value="ECO:0007669"/>
    <property type="project" value="TreeGrafter"/>
</dbReference>
<dbReference type="GO" id="GO:0005789">
    <property type="term" value="C:endoplasmic reticulum membrane"/>
    <property type="evidence" value="ECO:0007669"/>
    <property type="project" value="TreeGrafter"/>
</dbReference>
<dbReference type="Pfam" id="PF00501">
    <property type="entry name" value="AMP-binding"/>
    <property type="match status" value="1"/>
</dbReference>
<dbReference type="Gene3D" id="3.40.50.12780">
    <property type="entry name" value="N-terminal domain of ligase-like"/>
    <property type="match status" value="1"/>
</dbReference>
<dbReference type="STRING" id="158441.A0A226E2U9"/>
<dbReference type="EMBL" id="LNIX01000007">
    <property type="protein sequence ID" value="OXA51903.1"/>
    <property type="molecule type" value="Genomic_DNA"/>
</dbReference>
<comment type="catalytic activity">
    <reaction evidence="7">
        <text>tetracosanoate + ATP + CoA = tetracosanoyl-CoA + AMP + diphosphate</text>
        <dbReference type="Rhea" id="RHEA:33639"/>
        <dbReference type="ChEBI" id="CHEBI:30616"/>
        <dbReference type="ChEBI" id="CHEBI:31014"/>
        <dbReference type="ChEBI" id="CHEBI:33019"/>
        <dbReference type="ChEBI" id="CHEBI:57287"/>
        <dbReference type="ChEBI" id="CHEBI:65052"/>
        <dbReference type="ChEBI" id="CHEBI:456215"/>
    </reaction>
    <physiologicalReaction direction="left-to-right" evidence="7">
        <dbReference type="Rhea" id="RHEA:33640"/>
    </physiologicalReaction>
</comment>
<evidence type="ECO:0000256" key="3">
    <source>
        <dbReference type="ARBA" id="ARBA00022741"/>
    </source>
</evidence>
<keyword evidence="3" id="KW-0547">Nucleotide-binding</keyword>
<comment type="caution">
    <text evidence="10">The sequence shown here is derived from an EMBL/GenBank/DDBJ whole genome shotgun (WGS) entry which is preliminary data.</text>
</comment>
<evidence type="ECO:0000256" key="1">
    <source>
        <dbReference type="ARBA" id="ARBA00006432"/>
    </source>
</evidence>
<accession>A0A226E2U9</accession>
<dbReference type="AlphaFoldDB" id="A0A226E2U9"/>
<feature type="transmembrane region" description="Helical" evidence="8">
    <location>
        <begin position="52"/>
        <end position="70"/>
    </location>
</feature>
<dbReference type="PANTHER" id="PTHR43107:SF15">
    <property type="entry name" value="FATTY ACID TRANSPORT PROTEIN 3, ISOFORM A"/>
    <property type="match status" value="1"/>
</dbReference>
<dbReference type="InterPro" id="IPR042099">
    <property type="entry name" value="ANL_N_sf"/>
</dbReference>
<evidence type="ECO:0000256" key="8">
    <source>
        <dbReference type="SAM" id="Phobius"/>
    </source>
</evidence>
<keyword evidence="11" id="KW-1185">Reference proteome</keyword>
<evidence type="ECO:0000313" key="10">
    <source>
        <dbReference type="EMBL" id="OXA51903.1"/>
    </source>
</evidence>
<proteinExistence type="inferred from homology"/>
<keyword evidence="8" id="KW-0472">Membrane</keyword>
<evidence type="ECO:0000256" key="4">
    <source>
        <dbReference type="ARBA" id="ARBA00022840"/>
    </source>
</evidence>
<feature type="domain" description="AMP-dependent synthetase/ligase" evidence="9">
    <location>
        <begin position="117"/>
        <end position="288"/>
    </location>
</feature>
<feature type="transmembrane region" description="Helical" evidence="8">
    <location>
        <begin position="21"/>
        <end position="40"/>
    </location>
</feature>
<keyword evidence="2" id="KW-0436">Ligase</keyword>
<dbReference type="GO" id="GO:0005324">
    <property type="term" value="F:long-chain fatty acid transmembrane transporter activity"/>
    <property type="evidence" value="ECO:0007669"/>
    <property type="project" value="TreeGrafter"/>
</dbReference>
<evidence type="ECO:0000259" key="9">
    <source>
        <dbReference type="Pfam" id="PF00501"/>
    </source>
</evidence>
<organism evidence="10 11">
    <name type="scientific">Folsomia candida</name>
    <name type="common">Springtail</name>
    <dbReference type="NCBI Taxonomy" id="158441"/>
    <lineage>
        <taxon>Eukaryota</taxon>
        <taxon>Metazoa</taxon>
        <taxon>Ecdysozoa</taxon>
        <taxon>Arthropoda</taxon>
        <taxon>Hexapoda</taxon>
        <taxon>Collembola</taxon>
        <taxon>Entomobryomorpha</taxon>
        <taxon>Isotomoidea</taxon>
        <taxon>Isotomidae</taxon>
        <taxon>Proisotominae</taxon>
        <taxon>Folsomia</taxon>
    </lineage>
</organism>